<feature type="transmembrane region" description="Helical" evidence="6">
    <location>
        <begin position="20"/>
        <end position="46"/>
    </location>
</feature>
<sequence>MNVLRYAARSTLRNRRRSLLAISVVAGGVAAILLSVGFVLASFAGLRQSIIDGETGDLQIRSPSPGHDLTGLQDARISAFLAKDPDVRFAMERIHFEGLLATGTRTASFVGRGVDVEKEARLNAGFLPVVSGTGLGDGGGNGITVAADLAGALRIHPGDLVTVLVTNRDGVLNAMDFSVRGTYRTGIPALDRRGVTIPLAAARSLLGLDGASRIVVVLKHGDRLAAVERDLRRVFPGLTVQPWFAVDPFYGQVVSIYRVIFSVFGLILILVVLLSISNALLMSVMERIREIGVLRAIGLPMRSIQTSFALEGAMVMGAGSAIGIAVAAMLSVGVSVADIPMPPPPGRSLGYPLQIFFSPTAALLVFLGFVALGGLIGRVPGRTVRRMSIIEQLGHA</sequence>
<proteinExistence type="predicted"/>
<evidence type="ECO:0000259" key="8">
    <source>
        <dbReference type="Pfam" id="PF12704"/>
    </source>
</evidence>
<reference evidence="9" key="1">
    <citation type="journal article" date="2013" name="Appl. Environ. Microbiol.">
        <title>RubisCO Gene Clusters Found in a Metagenome Microarray from Acid Mine Drainage.</title>
        <authorList>
            <person name="Guo X."/>
            <person name="Yin H."/>
            <person name="Cong J."/>
            <person name="Dai Z."/>
            <person name="Liang Y."/>
            <person name="Liu X."/>
        </authorList>
    </citation>
    <scope>NUCLEOTIDE SEQUENCE</scope>
</reference>
<dbReference type="InterPro" id="IPR025857">
    <property type="entry name" value="MacB_PCD"/>
</dbReference>
<comment type="subcellular location">
    <subcellularLocation>
        <location evidence="1">Cell membrane</location>
        <topology evidence="1">Multi-pass membrane protein</topology>
    </subcellularLocation>
</comment>
<feature type="domain" description="MacB-like periplasmic core" evidence="8">
    <location>
        <begin position="18"/>
        <end position="233"/>
    </location>
</feature>
<keyword evidence="4 6" id="KW-1133">Transmembrane helix</keyword>
<dbReference type="Pfam" id="PF12704">
    <property type="entry name" value="MacB_PCD"/>
    <property type="match status" value="1"/>
</dbReference>
<evidence type="ECO:0000313" key="9">
    <source>
        <dbReference type="EMBL" id="AGE14075.1"/>
    </source>
</evidence>
<evidence type="ECO:0000256" key="1">
    <source>
        <dbReference type="ARBA" id="ARBA00004651"/>
    </source>
</evidence>
<dbReference type="PANTHER" id="PTHR30489:SF0">
    <property type="entry name" value="LIPOPROTEIN-RELEASING SYSTEM TRANSMEMBRANE PROTEIN LOLE"/>
    <property type="match status" value="1"/>
</dbReference>
<feature type="transmembrane region" description="Helical" evidence="6">
    <location>
        <begin position="356"/>
        <end position="377"/>
    </location>
</feature>
<evidence type="ECO:0000256" key="5">
    <source>
        <dbReference type="ARBA" id="ARBA00023136"/>
    </source>
</evidence>
<evidence type="ECO:0000256" key="3">
    <source>
        <dbReference type="ARBA" id="ARBA00022692"/>
    </source>
</evidence>
<dbReference type="PANTHER" id="PTHR30489">
    <property type="entry name" value="LIPOPROTEIN-RELEASING SYSTEM TRANSMEMBRANE PROTEIN LOLE"/>
    <property type="match status" value="1"/>
</dbReference>
<evidence type="ECO:0000256" key="2">
    <source>
        <dbReference type="ARBA" id="ARBA00022475"/>
    </source>
</evidence>
<evidence type="ECO:0008006" key="10">
    <source>
        <dbReference type="Google" id="ProtNLM"/>
    </source>
</evidence>
<evidence type="ECO:0000256" key="6">
    <source>
        <dbReference type="SAM" id="Phobius"/>
    </source>
</evidence>
<keyword evidence="5 6" id="KW-0472">Membrane</keyword>
<accession>M1GMP6</accession>
<feature type="transmembrane region" description="Helical" evidence="6">
    <location>
        <begin position="259"/>
        <end position="281"/>
    </location>
</feature>
<name>M1GMP6_9ZZZZ</name>
<dbReference type="Pfam" id="PF02687">
    <property type="entry name" value="FtsX"/>
    <property type="match status" value="1"/>
</dbReference>
<keyword evidence="2" id="KW-1003">Cell membrane</keyword>
<dbReference type="EMBL" id="JQ815894">
    <property type="protein sequence ID" value="AGE14075.1"/>
    <property type="molecule type" value="Genomic_DNA"/>
</dbReference>
<keyword evidence="3 6" id="KW-0812">Transmembrane</keyword>
<feature type="transmembrane region" description="Helical" evidence="6">
    <location>
        <begin position="308"/>
        <end position="336"/>
    </location>
</feature>
<protein>
    <recommendedName>
        <fullName evidence="10">ABC3 transporter permease protein domain-containing protein</fullName>
    </recommendedName>
</protein>
<dbReference type="InterPro" id="IPR051447">
    <property type="entry name" value="Lipoprotein-release_system"/>
</dbReference>
<organism evidence="9">
    <name type="scientific">uncultured prokaryote</name>
    <dbReference type="NCBI Taxonomy" id="198431"/>
    <lineage>
        <taxon>unclassified sequences</taxon>
        <taxon>environmental samples</taxon>
    </lineage>
</organism>
<evidence type="ECO:0000256" key="4">
    <source>
        <dbReference type="ARBA" id="ARBA00022989"/>
    </source>
</evidence>
<dbReference type="GO" id="GO:0044874">
    <property type="term" value="P:lipoprotein localization to outer membrane"/>
    <property type="evidence" value="ECO:0007669"/>
    <property type="project" value="TreeGrafter"/>
</dbReference>
<evidence type="ECO:0000259" key="7">
    <source>
        <dbReference type="Pfam" id="PF02687"/>
    </source>
</evidence>
<dbReference type="GO" id="GO:0098797">
    <property type="term" value="C:plasma membrane protein complex"/>
    <property type="evidence" value="ECO:0007669"/>
    <property type="project" value="TreeGrafter"/>
</dbReference>
<dbReference type="AlphaFoldDB" id="M1GMP6"/>
<dbReference type="InterPro" id="IPR003838">
    <property type="entry name" value="ABC3_permease_C"/>
</dbReference>
<feature type="domain" description="ABC3 transporter permease C-terminal" evidence="7">
    <location>
        <begin position="263"/>
        <end position="389"/>
    </location>
</feature>